<dbReference type="GO" id="GO:0051604">
    <property type="term" value="P:protein maturation"/>
    <property type="evidence" value="ECO:0007669"/>
    <property type="project" value="TreeGrafter"/>
</dbReference>
<dbReference type="GO" id="GO:0008199">
    <property type="term" value="F:ferric iron binding"/>
    <property type="evidence" value="ECO:0007669"/>
    <property type="project" value="TreeGrafter"/>
</dbReference>
<comment type="caution">
    <text evidence="2">The sequence shown here is derived from an EMBL/GenBank/DDBJ whole genome shotgun (WGS) entry which is preliminary data.</text>
</comment>
<dbReference type="AlphaFoldDB" id="A0A7C3W7U1"/>
<organism evidence="2">
    <name type="scientific">Fundidesulfovibrio putealis</name>
    <dbReference type="NCBI Taxonomy" id="270496"/>
    <lineage>
        <taxon>Bacteria</taxon>
        <taxon>Pseudomonadati</taxon>
        <taxon>Thermodesulfobacteriota</taxon>
        <taxon>Desulfovibrionia</taxon>
        <taxon>Desulfovibrionales</taxon>
        <taxon>Desulfovibrionaceae</taxon>
        <taxon>Fundidesulfovibrio</taxon>
    </lineage>
</organism>
<dbReference type="PANTHER" id="PTHR37689:SF1">
    <property type="entry name" value="PROTEIN FDHE"/>
    <property type="match status" value="1"/>
</dbReference>
<dbReference type="GO" id="GO:0005829">
    <property type="term" value="C:cytosol"/>
    <property type="evidence" value="ECO:0007669"/>
    <property type="project" value="TreeGrafter"/>
</dbReference>
<dbReference type="InterPro" id="IPR006452">
    <property type="entry name" value="Formate_DH_accessory"/>
</dbReference>
<dbReference type="EMBL" id="DSRP01000028">
    <property type="protein sequence ID" value="HGG91400.1"/>
    <property type="molecule type" value="Genomic_DNA"/>
</dbReference>
<dbReference type="InterPro" id="IPR024064">
    <property type="entry name" value="FdhE-like_sf"/>
</dbReference>
<dbReference type="Pfam" id="PF24859">
    <property type="entry name" value="FdhE_central"/>
    <property type="match status" value="1"/>
</dbReference>
<protein>
    <submittedName>
        <fullName evidence="2">Formate dehydrogenase accessory protein FdhE</fullName>
    </submittedName>
</protein>
<gene>
    <name evidence="2" type="primary">fdhE</name>
    <name evidence="2" type="ORF">ENR59_00420</name>
</gene>
<name>A0A7C3W7U1_9BACT</name>
<dbReference type="PANTHER" id="PTHR37689">
    <property type="entry name" value="PROTEIN FDHE"/>
    <property type="match status" value="1"/>
</dbReference>
<proteinExistence type="predicted"/>
<dbReference type="SUPFAM" id="SSF144020">
    <property type="entry name" value="FdhE-like"/>
    <property type="match status" value="1"/>
</dbReference>
<dbReference type="InterPro" id="IPR056797">
    <property type="entry name" value="FdhE_central"/>
</dbReference>
<dbReference type="Gene3D" id="3.90.1670.10">
    <property type="entry name" value="FdhE-like domain"/>
    <property type="match status" value="1"/>
</dbReference>
<evidence type="ECO:0000259" key="1">
    <source>
        <dbReference type="Pfam" id="PF24859"/>
    </source>
</evidence>
<accession>A0A7C3W7U1</accession>
<reference evidence="2" key="1">
    <citation type="journal article" date="2020" name="mSystems">
        <title>Genome- and Community-Level Interaction Insights into Carbon Utilization and Element Cycling Functions of Hydrothermarchaeota in Hydrothermal Sediment.</title>
        <authorList>
            <person name="Zhou Z."/>
            <person name="Liu Y."/>
            <person name="Xu W."/>
            <person name="Pan J."/>
            <person name="Luo Z.H."/>
            <person name="Li M."/>
        </authorList>
    </citation>
    <scope>NUCLEOTIDE SEQUENCE [LARGE SCALE GENOMIC DNA]</scope>
    <source>
        <strain evidence="2">SpSt-413</strain>
    </source>
</reference>
<dbReference type="CDD" id="cd16341">
    <property type="entry name" value="FdhE"/>
    <property type="match status" value="1"/>
</dbReference>
<evidence type="ECO:0000313" key="2">
    <source>
        <dbReference type="EMBL" id="HGG91400.1"/>
    </source>
</evidence>
<feature type="domain" description="FdhE central" evidence="1">
    <location>
        <begin position="175"/>
        <end position="219"/>
    </location>
</feature>
<sequence length="314" mass="33773">MQTRTPATPATPQAIEAALARAEADIPALARLLEAFGPLLVERTRLRESAPGWTGPPPALDADRFSQGVFILADSGFQDMSAHLPKAAATILPVMARSFPALAQELAPLEQALKSGGITPEALALAAFSEPEPLPGVDAQTLQFAATELVRPFVERQALDLLELVKDLPWRHPSCPVCGSAPNMSVMRRMRDESEFIQAHGGRRFLRCSCCSTEWTHKRVSCPACSCEEPEELVVLRNPERPFERVDACKRCNTFLLCLDAGELAEAPDPDVTALVMIALEERAVQQGFSPLAAHPWSGLLHGGSAAAEAPGAN</sequence>